<feature type="compositionally biased region" description="Polar residues" evidence="1">
    <location>
        <begin position="318"/>
        <end position="336"/>
    </location>
</feature>
<evidence type="ECO:0000313" key="4">
    <source>
        <dbReference type="EMBL" id="PJZ73693.1"/>
    </source>
</evidence>
<feature type="compositionally biased region" description="Basic and acidic residues" evidence="1">
    <location>
        <begin position="51"/>
        <end position="66"/>
    </location>
</feature>
<evidence type="ECO:0000313" key="3">
    <source>
        <dbReference type="EMBL" id="PJZ69686.1"/>
    </source>
</evidence>
<dbReference type="AlphaFoldDB" id="A0A2M9ZP44"/>
<evidence type="ECO:0000313" key="6">
    <source>
        <dbReference type="Proteomes" id="UP000231990"/>
    </source>
</evidence>
<organism evidence="4 6">
    <name type="scientific">Leptospira perolatii</name>
    <dbReference type="NCBI Taxonomy" id="2023191"/>
    <lineage>
        <taxon>Bacteria</taxon>
        <taxon>Pseudomonadati</taxon>
        <taxon>Spirochaetota</taxon>
        <taxon>Spirochaetia</taxon>
        <taxon>Leptospirales</taxon>
        <taxon>Leptospiraceae</taxon>
        <taxon>Leptospira</taxon>
    </lineage>
</organism>
<feature type="region of interest" description="Disordered" evidence="1">
    <location>
        <begin position="49"/>
        <end position="92"/>
    </location>
</feature>
<reference evidence="5 6" key="1">
    <citation type="submission" date="2017-07" db="EMBL/GenBank/DDBJ databases">
        <title>Leptospira spp. isolated from tropical soils.</title>
        <authorList>
            <person name="Thibeaux R."/>
            <person name="Iraola G."/>
            <person name="Ferres I."/>
            <person name="Bierque E."/>
            <person name="Girault D."/>
            <person name="Soupe-Gilbert M.-E."/>
            <person name="Picardeau M."/>
            <person name="Goarant C."/>
        </authorList>
    </citation>
    <scope>NUCLEOTIDE SEQUENCE [LARGE SCALE GENOMIC DNA]</scope>
    <source>
        <strain evidence="4 6">FH1-B-B1</strain>
        <strain evidence="3 5">FH1-B-C1</strain>
    </source>
</reference>
<feature type="compositionally biased region" description="Polar residues" evidence="1">
    <location>
        <begin position="287"/>
        <end position="301"/>
    </location>
</feature>
<feature type="compositionally biased region" description="Basic and acidic residues" evidence="1">
    <location>
        <begin position="79"/>
        <end position="92"/>
    </location>
</feature>
<feature type="region of interest" description="Disordered" evidence="1">
    <location>
        <begin position="139"/>
        <end position="301"/>
    </location>
</feature>
<feature type="compositionally biased region" description="Low complexity" evidence="1">
    <location>
        <begin position="277"/>
        <end position="286"/>
    </location>
</feature>
<feature type="domain" description="Flagellar hook-length control protein-like C-terminal" evidence="2">
    <location>
        <begin position="357"/>
        <end position="428"/>
    </location>
</feature>
<dbReference type="Proteomes" id="UP000231990">
    <property type="component" value="Unassembled WGS sequence"/>
</dbReference>
<sequence length="493" mass="55952">MQIQTDKTPRDEVKFSTSEKPQQAAEKSVVSGPTFMDLMKSIQLRSQQVLEENKNSSEPKHTVQKDEPEEQDLFEAEEEEKKKNVKSSEAKEISKILSLFPDEDTEFEESPLDELEDDLTENEAPLFLQMTAFLQSIEMKKEKPANKEEEVQATHSKKNNTNLKQVSKEEETQKSQEISAQPELEKKASKEPIPFKQSKQNTEKEISEETSKKLEDLVRWTKPGNEEKAALKEVPKEHNLIESENWKITREKKQESFTQIQKSNANKISAAEESSSKGDNSSSGKGQTFQQDSFSRQGTETTFSLLKNGIHTVEKEASIQSARSESSKPSSTNTVDRNAMRENMQRLVQSARLHIVENGKSEATLRLNPQELGRVSLRISVEEDRVQGRIVVESEEVKKLFSKDLEQLRKEFKDQGLILESLLVEVDEVGQFAFGFDDRGSNGAEDRNPIQSDLFENSKEPNSASEIAEAQEGSTEIPENAEKNKDRRINILV</sequence>
<dbReference type="OrthoDB" id="324665at2"/>
<feature type="compositionally biased region" description="Polar residues" evidence="1">
    <location>
        <begin position="449"/>
        <end position="465"/>
    </location>
</feature>
<dbReference type="InterPro" id="IPR021136">
    <property type="entry name" value="Flagellar_hook_control-like_C"/>
</dbReference>
<keyword evidence="5" id="KW-1185">Reference proteome</keyword>
<dbReference type="CDD" id="cd17470">
    <property type="entry name" value="T3SS_Flik_C"/>
    <property type="match status" value="1"/>
</dbReference>
<feature type="region of interest" description="Disordered" evidence="1">
    <location>
        <begin position="438"/>
        <end position="489"/>
    </location>
</feature>
<dbReference type="Pfam" id="PF02120">
    <property type="entry name" value="Flg_hook"/>
    <property type="match status" value="1"/>
</dbReference>
<feature type="compositionally biased region" description="Basic and acidic residues" evidence="1">
    <location>
        <begin position="201"/>
        <end position="255"/>
    </location>
</feature>
<feature type="compositionally biased region" description="Polar residues" evidence="1">
    <location>
        <begin position="256"/>
        <end position="267"/>
    </location>
</feature>
<dbReference type="EMBL" id="NPDY01000008">
    <property type="protein sequence ID" value="PJZ69686.1"/>
    <property type="molecule type" value="Genomic_DNA"/>
</dbReference>
<dbReference type="InterPro" id="IPR038610">
    <property type="entry name" value="FliK-like_C_sf"/>
</dbReference>
<name>A0A2M9ZP44_9LEPT</name>
<dbReference type="Gene3D" id="3.30.750.140">
    <property type="match status" value="1"/>
</dbReference>
<evidence type="ECO:0000256" key="1">
    <source>
        <dbReference type="SAM" id="MobiDB-lite"/>
    </source>
</evidence>
<accession>A0A2M9ZP44</accession>
<evidence type="ECO:0000259" key="2">
    <source>
        <dbReference type="Pfam" id="PF02120"/>
    </source>
</evidence>
<dbReference type="Proteomes" id="UP000231962">
    <property type="component" value="Unassembled WGS sequence"/>
</dbReference>
<feature type="region of interest" description="Disordered" evidence="1">
    <location>
        <begin position="1"/>
        <end position="32"/>
    </location>
</feature>
<gene>
    <name evidence="3" type="ORF">CH360_09770</name>
    <name evidence="4" type="ORF">CH373_08625</name>
</gene>
<feature type="compositionally biased region" description="Basic and acidic residues" evidence="1">
    <location>
        <begin position="480"/>
        <end position="489"/>
    </location>
</feature>
<dbReference type="RefSeq" id="WP_100713969.1">
    <property type="nucleotide sequence ID" value="NZ_NPDY01000008.1"/>
</dbReference>
<evidence type="ECO:0000313" key="5">
    <source>
        <dbReference type="Proteomes" id="UP000231962"/>
    </source>
</evidence>
<proteinExistence type="predicted"/>
<feature type="compositionally biased region" description="Acidic residues" evidence="1">
    <location>
        <begin position="67"/>
        <end position="78"/>
    </location>
</feature>
<feature type="compositionally biased region" description="Basic and acidic residues" evidence="1">
    <location>
        <begin position="139"/>
        <end position="152"/>
    </location>
</feature>
<comment type="caution">
    <text evidence="4">The sequence shown here is derived from an EMBL/GenBank/DDBJ whole genome shotgun (WGS) entry which is preliminary data.</text>
</comment>
<protein>
    <recommendedName>
        <fullName evidence="2">Flagellar hook-length control protein-like C-terminal domain-containing protein</fullName>
    </recommendedName>
</protein>
<feature type="compositionally biased region" description="Basic and acidic residues" evidence="1">
    <location>
        <begin position="438"/>
        <end position="448"/>
    </location>
</feature>
<feature type="region of interest" description="Disordered" evidence="1">
    <location>
        <begin position="316"/>
        <end position="340"/>
    </location>
</feature>
<dbReference type="EMBL" id="NPDZ01000004">
    <property type="protein sequence ID" value="PJZ73693.1"/>
    <property type="molecule type" value="Genomic_DNA"/>
</dbReference>